<dbReference type="STRING" id="1121416.SAMN02745220_02908"/>
<dbReference type="Pfam" id="PF13189">
    <property type="entry name" value="Cytidylate_kin2"/>
    <property type="match status" value="1"/>
</dbReference>
<dbReference type="RefSeq" id="WP_073614253.1">
    <property type="nucleotide sequence ID" value="NZ_FRFE01000014.1"/>
</dbReference>
<dbReference type="Proteomes" id="UP000184603">
    <property type="component" value="Unassembled WGS sequence"/>
</dbReference>
<dbReference type="AlphaFoldDB" id="A0A1M7YAB1"/>
<gene>
    <name evidence="1" type="ORF">SAMN02745220_02908</name>
</gene>
<dbReference type="InterPro" id="IPR027417">
    <property type="entry name" value="P-loop_NTPase"/>
</dbReference>
<keyword evidence="1" id="KW-0808">Transferase</keyword>
<keyword evidence="1" id="KW-0418">Kinase</keyword>
<accession>A0A1M7YAB1</accession>
<keyword evidence="2" id="KW-1185">Reference proteome</keyword>
<dbReference type="EMBL" id="FRFE01000014">
    <property type="protein sequence ID" value="SHO49572.1"/>
    <property type="molecule type" value="Genomic_DNA"/>
</dbReference>
<evidence type="ECO:0000313" key="1">
    <source>
        <dbReference type="EMBL" id="SHO49572.1"/>
    </source>
</evidence>
<sequence>MPIISISRGSYHRGREVAHAVAEVLRYECISRGSLLQNSEIYDLPEIRLMPNVRHAAQVLERFSFGRDRYINYMSSSILRFLKKDNHVYHGLAGQFFVDGVSHVIKVRIIADLDERVAAEAKRKTISREEAREQLLKDDEERRKWAMLLYGVDISEPANYDMVLNISTMGVEDAASLIARSTSFPCYQATEDSTRRIVDLALQAEVKAALFDYPQAAVYVENGSVRIQVKVPESQEKVVRERMDSMLHELEGVASIDISFSPYY</sequence>
<dbReference type="OrthoDB" id="5416804at2"/>
<dbReference type="GO" id="GO:0016301">
    <property type="term" value="F:kinase activity"/>
    <property type="evidence" value="ECO:0007669"/>
    <property type="project" value="UniProtKB-KW"/>
</dbReference>
<name>A0A1M7YAB1_9BACT</name>
<organism evidence="1 2">
    <name type="scientific">Desulfopila aestuarii DSM 18488</name>
    <dbReference type="NCBI Taxonomy" id="1121416"/>
    <lineage>
        <taxon>Bacteria</taxon>
        <taxon>Pseudomonadati</taxon>
        <taxon>Thermodesulfobacteriota</taxon>
        <taxon>Desulfobulbia</taxon>
        <taxon>Desulfobulbales</taxon>
        <taxon>Desulfocapsaceae</taxon>
        <taxon>Desulfopila</taxon>
    </lineage>
</organism>
<protein>
    <submittedName>
        <fullName evidence="1">Cytidylate kinase</fullName>
    </submittedName>
</protein>
<dbReference type="Gene3D" id="3.40.50.300">
    <property type="entry name" value="P-loop containing nucleotide triphosphate hydrolases"/>
    <property type="match status" value="1"/>
</dbReference>
<reference evidence="1 2" key="1">
    <citation type="submission" date="2016-12" db="EMBL/GenBank/DDBJ databases">
        <authorList>
            <person name="Song W.-J."/>
            <person name="Kurnit D.M."/>
        </authorList>
    </citation>
    <scope>NUCLEOTIDE SEQUENCE [LARGE SCALE GENOMIC DNA]</scope>
    <source>
        <strain evidence="1 2">DSM 18488</strain>
    </source>
</reference>
<evidence type="ECO:0000313" key="2">
    <source>
        <dbReference type="Proteomes" id="UP000184603"/>
    </source>
</evidence>
<proteinExistence type="predicted"/>